<gene>
    <name evidence="9" type="primary">lspA</name>
    <name evidence="11" type="ORF">SCD_n02130</name>
</gene>
<sequence length="148" mass="16030">MLSVVIVLLDQLSKQWVLQSLVFGEVIAVMPSFNLVLAYNSGAAFSFLAGAGGWQRGFFSGVAVVAAVVIVYLLRKHRGERLFSLALAMILGGAIGNLMDRILLGHVVDFLDFYVQGYHWPAFNVADMAITGGAGLLIWDSFKKPAKP</sequence>
<evidence type="ECO:0000256" key="8">
    <source>
        <dbReference type="ARBA" id="ARBA00023136"/>
    </source>
</evidence>
<dbReference type="GO" id="GO:0005886">
    <property type="term" value="C:plasma membrane"/>
    <property type="evidence" value="ECO:0007669"/>
    <property type="project" value="UniProtKB-SubCell"/>
</dbReference>
<dbReference type="KEGG" id="sdr:SCD_n02130"/>
<feature type="active site" evidence="9">
    <location>
        <position position="109"/>
    </location>
</feature>
<dbReference type="PANTHER" id="PTHR33695:SF1">
    <property type="entry name" value="LIPOPROTEIN SIGNAL PEPTIDASE"/>
    <property type="match status" value="1"/>
</dbReference>
<dbReference type="STRING" id="1163617.SCD_n02130"/>
<keyword evidence="8 9" id="KW-0472">Membrane</keyword>
<comment type="similarity">
    <text evidence="1 9 10">Belongs to the peptidase A8 family.</text>
</comment>
<feature type="transmembrane region" description="Helical" evidence="9">
    <location>
        <begin position="16"/>
        <end position="37"/>
    </location>
</feature>
<evidence type="ECO:0000256" key="7">
    <source>
        <dbReference type="ARBA" id="ARBA00022989"/>
    </source>
</evidence>
<organism evidence="11 12">
    <name type="scientific">Sulfuricella denitrificans (strain DSM 22764 / NBRC 105220 / skB26)</name>
    <dbReference type="NCBI Taxonomy" id="1163617"/>
    <lineage>
        <taxon>Bacteria</taxon>
        <taxon>Pseudomonadati</taxon>
        <taxon>Pseudomonadota</taxon>
        <taxon>Betaproteobacteria</taxon>
        <taxon>Nitrosomonadales</taxon>
        <taxon>Sulfuricellaceae</taxon>
        <taxon>Sulfuricella</taxon>
    </lineage>
</organism>
<evidence type="ECO:0000256" key="10">
    <source>
        <dbReference type="RuleBase" id="RU004181"/>
    </source>
</evidence>
<evidence type="ECO:0000313" key="11">
    <source>
        <dbReference type="EMBL" id="BAN35939.1"/>
    </source>
</evidence>
<dbReference type="HAMAP" id="MF_00161">
    <property type="entry name" value="LspA"/>
    <property type="match status" value="1"/>
</dbReference>
<comment type="pathway">
    <text evidence="9">Protein modification; lipoprotein biosynthesis (signal peptide cleavage).</text>
</comment>
<comment type="catalytic activity">
    <reaction evidence="9">
        <text>Release of signal peptides from bacterial membrane prolipoproteins. Hydrolyzes -Xaa-Yaa-Zaa-|-(S,diacylglyceryl)Cys-, in which Xaa is hydrophobic (preferably Leu), and Yaa (Ala or Ser) and Zaa (Gly or Ala) have small, neutral side chains.</text>
        <dbReference type="EC" id="3.4.23.36"/>
    </reaction>
</comment>
<keyword evidence="4 9" id="KW-0812">Transmembrane</keyword>
<dbReference type="AlphaFoldDB" id="S6AMC5"/>
<dbReference type="NCBIfam" id="TIGR00077">
    <property type="entry name" value="lspA"/>
    <property type="match status" value="1"/>
</dbReference>
<keyword evidence="11" id="KW-0449">Lipoprotein</keyword>
<evidence type="ECO:0000256" key="3">
    <source>
        <dbReference type="ARBA" id="ARBA00022670"/>
    </source>
</evidence>
<dbReference type="PANTHER" id="PTHR33695">
    <property type="entry name" value="LIPOPROTEIN SIGNAL PEPTIDASE"/>
    <property type="match status" value="1"/>
</dbReference>
<evidence type="ECO:0000256" key="6">
    <source>
        <dbReference type="ARBA" id="ARBA00022801"/>
    </source>
</evidence>
<evidence type="ECO:0000256" key="9">
    <source>
        <dbReference type="HAMAP-Rule" id="MF_00161"/>
    </source>
</evidence>
<dbReference type="InterPro" id="IPR001872">
    <property type="entry name" value="Peptidase_A8"/>
</dbReference>
<evidence type="ECO:0000256" key="5">
    <source>
        <dbReference type="ARBA" id="ARBA00022750"/>
    </source>
</evidence>
<dbReference type="HOGENOM" id="CLU_083252_4_0_4"/>
<dbReference type="Proteomes" id="UP000015559">
    <property type="component" value="Chromosome"/>
</dbReference>
<comment type="function">
    <text evidence="9">This protein specifically catalyzes the removal of signal peptides from prolipoproteins.</text>
</comment>
<feature type="transmembrane region" description="Helical" evidence="9">
    <location>
        <begin position="57"/>
        <end position="75"/>
    </location>
</feature>
<dbReference type="EC" id="3.4.23.36" evidence="9"/>
<evidence type="ECO:0000256" key="2">
    <source>
        <dbReference type="ARBA" id="ARBA00022475"/>
    </source>
</evidence>
<keyword evidence="3 9" id="KW-0645">Protease</keyword>
<evidence type="ECO:0000313" key="12">
    <source>
        <dbReference type="Proteomes" id="UP000015559"/>
    </source>
</evidence>
<feature type="transmembrane region" description="Helical" evidence="9">
    <location>
        <begin position="119"/>
        <end position="139"/>
    </location>
</feature>
<protein>
    <recommendedName>
        <fullName evidence="9">Lipoprotein signal peptidase</fullName>
        <ecNumber evidence="9">3.4.23.36</ecNumber>
    </recommendedName>
    <alternativeName>
        <fullName evidence="9">Prolipoprotein signal peptidase</fullName>
    </alternativeName>
    <alternativeName>
        <fullName evidence="9">Signal peptidase II</fullName>
        <shortName evidence="9">SPase II</shortName>
    </alternativeName>
</protein>
<dbReference type="GO" id="GO:0004190">
    <property type="term" value="F:aspartic-type endopeptidase activity"/>
    <property type="evidence" value="ECO:0007669"/>
    <property type="project" value="UniProtKB-UniRule"/>
</dbReference>
<keyword evidence="7 9" id="KW-1133">Transmembrane helix</keyword>
<keyword evidence="6 9" id="KW-0378">Hydrolase</keyword>
<keyword evidence="2 9" id="KW-1003">Cell membrane</keyword>
<dbReference type="eggNOG" id="COG0597">
    <property type="taxonomic scope" value="Bacteria"/>
</dbReference>
<feature type="transmembrane region" description="Helical" evidence="9">
    <location>
        <begin position="82"/>
        <end position="99"/>
    </location>
</feature>
<comment type="subcellular location">
    <subcellularLocation>
        <location evidence="9">Cell membrane</location>
        <topology evidence="9">Multi-pass membrane protein</topology>
    </subcellularLocation>
</comment>
<dbReference type="EMBL" id="AP013066">
    <property type="protein sequence ID" value="BAN35939.1"/>
    <property type="molecule type" value="Genomic_DNA"/>
</dbReference>
<accession>S6AMC5</accession>
<keyword evidence="5 9" id="KW-0064">Aspartyl protease</keyword>
<evidence type="ECO:0000256" key="1">
    <source>
        <dbReference type="ARBA" id="ARBA00006139"/>
    </source>
</evidence>
<name>S6AMC5_SULDS</name>
<dbReference type="PRINTS" id="PR00781">
    <property type="entry name" value="LIPOSIGPTASE"/>
</dbReference>
<proteinExistence type="inferred from homology"/>
<evidence type="ECO:0000256" key="4">
    <source>
        <dbReference type="ARBA" id="ARBA00022692"/>
    </source>
</evidence>
<dbReference type="UniPathway" id="UPA00665"/>
<keyword evidence="12" id="KW-1185">Reference proteome</keyword>
<dbReference type="GO" id="GO:0006508">
    <property type="term" value="P:proteolysis"/>
    <property type="evidence" value="ECO:0007669"/>
    <property type="project" value="UniProtKB-KW"/>
</dbReference>
<reference evidence="11 12" key="1">
    <citation type="journal article" date="2012" name="Appl. Environ. Microbiol.">
        <title>Draft genome sequence of a psychrotolerant sulfur-oxidizing bacterium, Sulfuricella denitrificans skB26, and proteomic insights into cold adaptation.</title>
        <authorList>
            <person name="Watanabe T."/>
            <person name="Kojima H."/>
            <person name="Fukui M."/>
        </authorList>
    </citation>
    <scope>NUCLEOTIDE SEQUENCE [LARGE SCALE GENOMIC DNA]</scope>
    <source>
        <strain evidence="12">skB26</strain>
    </source>
</reference>
<feature type="active site" evidence="9">
    <location>
        <position position="127"/>
    </location>
</feature>
<dbReference type="Pfam" id="PF01252">
    <property type="entry name" value="Peptidase_A8"/>
    <property type="match status" value="1"/>
</dbReference>